<feature type="region of interest" description="Disordered" evidence="1">
    <location>
        <begin position="1"/>
        <end position="47"/>
    </location>
</feature>
<gene>
    <name evidence="2" type="ORF">SARC_08000</name>
</gene>
<evidence type="ECO:0000256" key="1">
    <source>
        <dbReference type="SAM" id="MobiDB-lite"/>
    </source>
</evidence>
<feature type="region of interest" description="Disordered" evidence="1">
    <location>
        <begin position="165"/>
        <end position="193"/>
    </location>
</feature>
<proteinExistence type="predicted"/>
<keyword evidence="3" id="KW-1185">Reference proteome</keyword>
<dbReference type="Proteomes" id="UP000054560">
    <property type="component" value="Unassembled WGS sequence"/>
</dbReference>
<feature type="compositionally biased region" description="Acidic residues" evidence="1">
    <location>
        <begin position="183"/>
        <end position="193"/>
    </location>
</feature>
<dbReference type="RefSeq" id="XP_014153514.1">
    <property type="nucleotide sequence ID" value="XM_014298039.1"/>
</dbReference>
<evidence type="ECO:0000313" key="2">
    <source>
        <dbReference type="EMBL" id="KNC79612.1"/>
    </source>
</evidence>
<accession>A0A0L0FS46</accession>
<name>A0A0L0FS46_9EUKA</name>
<protein>
    <submittedName>
        <fullName evidence="2">Uncharacterized protein</fullName>
    </submittedName>
</protein>
<feature type="compositionally biased region" description="Basic and acidic residues" evidence="1">
    <location>
        <begin position="34"/>
        <end position="47"/>
    </location>
</feature>
<organism evidence="2 3">
    <name type="scientific">Sphaeroforma arctica JP610</name>
    <dbReference type="NCBI Taxonomy" id="667725"/>
    <lineage>
        <taxon>Eukaryota</taxon>
        <taxon>Ichthyosporea</taxon>
        <taxon>Ichthyophonida</taxon>
        <taxon>Sphaeroforma</taxon>
    </lineage>
</organism>
<sequence>MHVQKQKIDELNRANNIDPPKKRQKKKLRMDPNATDKERKKKELEESLQRAKLSRKLNYAAISQLEELDKDLEEGTVFSKDSTAAIGYKTEDGKDMTTAVSAGASTETPSASAVTTVGGGIKRKTMAAEDLDAYSDLDDELLHADDYNESDDEAKKQTQAMQALLGKGPDVDNVGADGTYQFSDDEEAEDFDF</sequence>
<feature type="compositionally biased region" description="Basic and acidic residues" evidence="1">
    <location>
        <begin position="1"/>
        <end position="12"/>
    </location>
</feature>
<reference evidence="2 3" key="1">
    <citation type="submission" date="2011-02" db="EMBL/GenBank/DDBJ databases">
        <title>The Genome Sequence of Sphaeroforma arctica JP610.</title>
        <authorList>
            <consortium name="The Broad Institute Genome Sequencing Platform"/>
            <person name="Russ C."/>
            <person name="Cuomo C."/>
            <person name="Young S.K."/>
            <person name="Zeng Q."/>
            <person name="Gargeya S."/>
            <person name="Alvarado L."/>
            <person name="Berlin A."/>
            <person name="Chapman S.B."/>
            <person name="Chen Z."/>
            <person name="Freedman E."/>
            <person name="Gellesch M."/>
            <person name="Goldberg J."/>
            <person name="Griggs A."/>
            <person name="Gujja S."/>
            <person name="Heilman E."/>
            <person name="Heiman D."/>
            <person name="Howarth C."/>
            <person name="Mehta T."/>
            <person name="Neiman D."/>
            <person name="Pearson M."/>
            <person name="Roberts A."/>
            <person name="Saif S."/>
            <person name="Shea T."/>
            <person name="Shenoy N."/>
            <person name="Sisk P."/>
            <person name="Stolte C."/>
            <person name="Sykes S."/>
            <person name="White J."/>
            <person name="Yandava C."/>
            <person name="Burger G."/>
            <person name="Gray M.W."/>
            <person name="Holland P.W.H."/>
            <person name="King N."/>
            <person name="Lang F.B.F."/>
            <person name="Roger A.J."/>
            <person name="Ruiz-Trillo I."/>
            <person name="Haas B."/>
            <person name="Nusbaum C."/>
            <person name="Birren B."/>
        </authorList>
    </citation>
    <scope>NUCLEOTIDE SEQUENCE [LARGE SCALE GENOMIC DNA]</scope>
    <source>
        <strain evidence="2 3">JP610</strain>
    </source>
</reference>
<dbReference type="AlphaFoldDB" id="A0A0L0FS46"/>
<dbReference type="GeneID" id="25908504"/>
<evidence type="ECO:0000313" key="3">
    <source>
        <dbReference type="Proteomes" id="UP000054560"/>
    </source>
</evidence>
<dbReference type="EMBL" id="KQ242274">
    <property type="protein sequence ID" value="KNC79612.1"/>
    <property type="molecule type" value="Genomic_DNA"/>
</dbReference>